<proteinExistence type="predicted"/>
<gene>
    <name evidence="1" type="ORF">BDM02DRAFT_3250992</name>
</gene>
<reference evidence="1" key="1">
    <citation type="submission" date="2019-10" db="EMBL/GenBank/DDBJ databases">
        <authorList>
            <consortium name="DOE Joint Genome Institute"/>
            <person name="Kuo A."/>
            <person name="Miyauchi S."/>
            <person name="Kiss E."/>
            <person name="Drula E."/>
            <person name="Kohler A."/>
            <person name="Sanchez-Garcia M."/>
            <person name="Andreopoulos B."/>
            <person name="Barry K.W."/>
            <person name="Bonito G."/>
            <person name="Buee M."/>
            <person name="Carver A."/>
            <person name="Chen C."/>
            <person name="Cichocki N."/>
            <person name="Clum A."/>
            <person name="Culley D."/>
            <person name="Crous P.W."/>
            <person name="Fauchery L."/>
            <person name="Girlanda M."/>
            <person name="Hayes R."/>
            <person name="Keri Z."/>
            <person name="Labutti K."/>
            <person name="Lipzen A."/>
            <person name="Lombard V."/>
            <person name="Magnuson J."/>
            <person name="Maillard F."/>
            <person name="Morin E."/>
            <person name="Murat C."/>
            <person name="Nolan M."/>
            <person name="Ohm R."/>
            <person name="Pangilinan J."/>
            <person name="Pereira M."/>
            <person name="Perotto S."/>
            <person name="Peter M."/>
            <person name="Riley R."/>
            <person name="Sitrit Y."/>
            <person name="Stielow B."/>
            <person name="Szollosi G."/>
            <person name="Zifcakova L."/>
            <person name="Stursova M."/>
            <person name="Spatafora J.W."/>
            <person name="Tedersoo L."/>
            <person name="Vaario L.-M."/>
            <person name="Yamada A."/>
            <person name="Yan M."/>
            <person name="Wang P."/>
            <person name="Xu J."/>
            <person name="Bruns T."/>
            <person name="Baldrian P."/>
            <person name="Vilgalys R."/>
            <person name="Henrissat B."/>
            <person name="Grigoriev I.V."/>
            <person name="Hibbett D."/>
            <person name="Nagy L.G."/>
            <person name="Martin F.M."/>
        </authorList>
    </citation>
    <scope>NUCLEOTIDE SEQUENCE</scope>
    <source>
        <strain evidence="1">P2</strain>
    </source>
</reference>
<evidence type="ECO:0000313" key="2">
    <source>
        <dbReference type="Proteomes" id="UP000886501"/>
    </source>
</evidence>
<feature type="non-terminal residue" evidence="1">
    <location>
        <position position="1"/>
    </location>
</feature>
<dbReference type="EMBL" id="MU118762">
    <property type="protein sequence ID" value="KAF9642026.1"/>
    <property type="molecule type" value="Genomic_DNA"/>
</dbReference>
<keyword evidence="2" id="KW-1185">Reference proteome</keyword>
<dbReference type="Proteomes" id="UP000886501">
    <property type="component" value="Unassembled WGS sequence"/>
</dbReference>
<name>A0ACB6YX68_THEGA</name>
<organism evidence="1 2">
    <name type="scientific">Thelephora ganbajun</name>
    <name type="common">Ganba fungus</name>
    <dbReference type="NCBI Taxonomy" id="370292"/>
    <lineage>
        <taxon>Eukaryota</taxon>
        <taxon>Fungi</taxon>
        <taxon>Dikarya</taxon>
        <taxon>Basidiomycota</taxon>
        <taxon>Agaricomycotina</taxon>
        <taxon>Agaricomycetes</taxon>
        <taxon>Thelephorales</taxon>
        <taxon>Thelephoraceae</taxon>
        <taxon>Thelephora</taxon>
    </lineage>
</organism>
<protein>
    <submittedName>
        <fullName evidence="1">Uncharacterized protein</fullName>
    </submittedName>
</protein>
<sequence>TGYIAWKKGDIQVLAKIPGEPLEDQLIELERVTPHILIGTPQVLLSNYDRLKLHRLNTVVVDEVDYLIEMVPNLPDKFKCEKMRKKIAKYPGPTRHLLDKGSGWLTRGDMHLVKINGTPGKEFEIRNIEDAIASPDPQPVSTKGGETASQPGEDETTANDEGPILLVSTLVNTRGLDLPDLSHVFVMGIPEGRVDLYTHIAGRTGRFGKTGKIVAVVEKIEEEDNDGKGG</sequence>
<comment type="caution">
    <text evidence="1">The sequence shown here is derived from an EMBL/GenBank/DDBJ whole genome shotgun (WGS) entry which is preliminary data.</text>
</comment>
<evidence type="ECO:0000313" key="1">
    <source>
        <dbReference type="EMBL" id="KAF9642026.1"/>
    </source>
</evidence>
<accession>A0ACB6YX68</accession>
<reference evidence="1" key="2">
    <citation type="journal article" date="2020" name="Nat. Commun.">
        <title>Large-scale genome sequencing of mycorrhizal fungi provides insights into the early evolution of symbiotic traits.</title>
        <authorList>
            <person name="Miyauchi S."/>
            <person name="Kiss E."/>
            <person name="Kuo A."/>
            <person name="Drula E."/>
            <person name="Kohler A."/>
            <person name="Sanchez-Garcia M."/>
            <person name="Morin E."/>
            <person name="Andreopoulos B."/>
            <person name="Barry K.W."/>
            <person name="Bonito G."/>
            <person name="Buee M."/>
            <person name="Carver A."/>
            <person name="Chen C."/>
            <person name="Cichocki N."/>
            <person name="Clum A."/>
            <person name="Culley D."/>
            <person name="Crous P.W."/>
            <person name="Fauchery L."/>
            <person name="Girlanda M."/>
            <person name="Hayes R.D."/>
            <person name="Keri Z."/>
            <person name="LaButti K."/>
            <person name="Lipzen A."/>
            <person name="Lombard V."/>
            <person name="Magnuson J."/>
            <person name="Maillard F."/>
            <person name="Murat C."/>
            <person name="Nolan M."/>
            <person name="Ohm R.A."/>
            <person name="Pangilinan J."/>
            <person name="Pereira M.F."/>
            <person name="Perotto S."/>
            <person name="Peter M."/>
            <person name="Pfister S."/>
            <person name="Riley R."/>
            <person name="Sitrit Y."/>
            <person name="Stielow J.B."/>
            <person name="Szollosi G."/>
            <person name="Zifcakova L."/>
            <person name="Stursova M."/>
            <person name="Spatafora J.W."/>
            <person name="Tedersoo L."/>
            <person name="Vaario L.M."/>
            <person name="Yamada A."/>
            <person name="Yan M."/>
            <person name="Wang P."/>
            <person name="Xu J."/>
            <person name="Bruns T."/>
            <person name="Baldrian P."/>
            <person name="Vilgalys R."/>
            <person name="Dunand C."/>
            <person name="Henrissat B."/>
            <person name="Grigoriev I.V."/>
            <person name="Hibbett D."/>
            <person name="Nagy L.G."/>
            <person name="Martin F.M."/>
        </authorList>
    </citation>
    <scope>NUCLEOTIDE SEQUENCE</scope>
    <source>
        <strain evidence="1">P2</strain>
    </source>
</reference>